<organism evidence="2 3">
    <name type="scientific">Oceanobacillus locisalsi</name>
    <dbReference type="NCBI Taxonomy" id="546107"/>
    <lineage>
        <taxon>Bacteria</taxon>
        <taxon>Bacillati</taxon>
        <taxon>Bacillota</taxon>
        <taxon>Bacilli</taxon>
        <taxon>Bacillales</taxon>
        <taxon>Bacillaceae</taxon>
        <taxon>Oceanobacillus</taxon>
    </lineage>
</organism>
<dbReference type="InterPro" id="IPR012337">
    <property type="entry name" value="RNaseH-like_sf"/>
</dbReference>
<evidence type="ECO:0000313" key="2">
    <source>
        <dbReference type="EMBL" id="MFD1065720.1"/>
    </source>
</evidence>
<feature type="compositionally biased region" description="Basic and acidic residues" evidence="1">
    <location>
        <begin position="429"/>
        <end position="444"/>
    </location>
</feature>
<sequence length="444" mass="51148">MGITSIMRDLGLPGHRYETLVHFFRSSAWSLESLRKKWLQIVKRFAPLFYLNGRVVLVGDGMKQAKEARHMPGVKKLHQESENTSKAAYIFGHLFGAIGVLMGTPKKWFCLPLFINLQDGVKAIFDWSHSSKQWESHVIQVIDQGFNAAKGLKENGLLLLDRYFLTAPALKRWTQLNQSGGAQLHLVTRAKMNAVAYELPPKKKKGRGRPRKKGNMIKLNTLFQSRADEFQTATVTMYEKQETVQYLCLDLLWGQGHYQKLRFVLVKYNGGISILVSTDLTLEPVDIIQLYGHRFKIECTFREMKQAIGGFSYQFWSKSVPKLKKYLQKGETHPLEQVTDPKDRRNIRQTVKAIEGFVMCSCIAMGLLQLIAVKFSHKSSVRYFRYLRTPSKSIVSEATVMAYLRRFIFLMFARNPRLTITQIIQNKRKNPEKMPDSNDDRMVS</sequence>
<evidence type="ECO:0000256" key="1">
    <source>
        <dbReference type="SAM" id="MobiDB-lite"/>
    </source>
</evidence>
<name>A0ABW3NGU7_9BACI</name>
<dbReference type="Proteomes" id="UP001597041">
    <property type="component" value="Unassembled WGS sequence"/>
</dbReference>
<reference evidence="3" key="1">
    <citation type="journal article" date="2019" name="Int. J. Syst. Evol. Microbiol.">
        <title>The Global Catalogue of Microorganisms (GCM) 10K type strain sequencing project: providing services to taxonomists for standard genome sequencing and annotation.</title>
        <authorList>
            <consortium name="The Broad Institute Genomics Platform"/>
            <consortium name="The Broad Institute Genome Sequencing Center for Infectious Disease"/>
            <person name="Wu L."/>
            <person name="Ma J."/>
        </authorList>
    </citation>
    <scope>NUCLEOTIDE SEQUENCE [LARGE SCALE GENOMIC DNA]</scope>
    <source>
        <strain evidence="3">CCUG 56608</strain>
    </source>
</reference>
<protein>
    <submittedName>
        <fullName evidence="2">Transposase</fullName>
    </submittedName>
</protein>
<proteinExistence type="predicted"/>
<gene>
    <name evidence="2" type="ORF">ACFQ19_06755</name>
</gene>
<evidence type="ECO:0000313" key="3">
    <source>
        <dbReference type="Proteomes" id="UP001597041"/>
    </source>
</evidence>
<keyword evidence="3" id="KW-1185">Reference proteome</keyword>
<comment type="caution">
    <text evidence="2">The sequence shown here is derived from an EMBL/GenBank/DDBJ whole genome shotgun (WGS) entry which is preliminary data.</text>
</comment>
<accession>A0ABW3NGU7</accession>
<dbReference type="RefSeq" id="WP_379591329.1">
    <property type="nucleotide sequence ID" value="NZ_JBHTKK010000005.1"/>
</dbReference>
<dbReference type="SUPFAM" id="SSF53098">
    <property type="entry name" value="Ribonuclease H-like"/>
    <property type="match status" value="1"/>
</dbReference>
<feature type="region of interest" description="Disordered" evidence="1">
    <location>
        <begin position="425"/>
        <end position="444"/>
    </location>
</feature>
<dbReference type="EMBL" id="JBHTKK010000005">
    <property type="protein sequence ID" value="MFD1065720.1"/>
    <property type="molecule type" value="Genomic_DNA"/>
</dbReference>